<dbReference type="VEuPathDB" id="AmoebaDB:NAEGRDRAFT_81733"/>
<evidence type="ECO:0000256" key="3">
    <source>
        <dbReference type="ARBA" id="ARBA00022676"/>
    </source>
</evidence>
<dbReference type="AlphaFoldDB" id="D2VYP5"/>
<dbReference type="InterPro" id="IPR001503">
    <property type="entry name" value="Glyco_trans_10"/>
</dbReference>
<dbReference type="eggNOG" id="KOG2619">
    <property type="taxonomic scope" value="Eukaryota"/>
</dbReference>
<keyword evidence="4 5" id="KW-0808">Transferase</keyword>
<keyword evidence="5" id="KW-0333">Golgi apparatus</keyword>
<dbReference type="InParanoid" id="D2VYP5"/>
<feature type="transmembrane region" description="Helical" evidence="5">
    <location>
        <begin position="61"/>
        <end position="79"/>
    </location>
</feature>
<dbReference type="Gene3D" id="3.40.50.11660">
    <property type="entry name" value="Glycosyl transferase family 10, C-terminal domain"/>
    <property type="match status" value="1"/>
</dbReference>
<comment type="subcellular location">
    <subcellularLocation>
        <location evidence="5">Golgi apparatus</location>
        <location evidence="5">Golgi stack membrane</location>
        <topology evidence="5">Single-pass type II membrane protein</topology>
    </subcellularLocation>
</comment>
<dbReference type="GO" id="GO:0032580">
    <property type="term" value="C:Golgi cisterna membrane"/>
    <property type="evidence" value="ECO:0007669"/>
    <property type="project" value="UniProtKB-SubCell"/>
</dbReference>
<dbReference type="PANTHER" id="PTHR11929">
    <property type="entry name" value="ALPHA- 1,3 -FUCOSYLTRANSFERASE"/>
    <property type="match status" value="1"/>
</dbReference>
<evidence type="ECO:0000256" key="4">
    <source>
        <dbReference type="ARBA" id="ARBA00022679"/>
    </source>
</evidence>
<accession>D2VYP5</accession>
<dbReference type="RefSeq" id="XP_002670839.1">
    <property type="nucleotide sequence ID" value="XM_002670793.1"/>
</dbReference>
<sequence>MLPTYSSERPNQHLRGRGNNVTSPSPSSSSSSSSSPLENNLSSASSSNFGARKSKCSGKKIGCLIIGLLLLIIALYWLFSVVSENVIIVTDDDADNAVATNFRNIAELDGNENTNIKSASEKDTKTSLKKDKKEEGDEKKEEIVPPPPIVKRKKNKQEKQQDLIFEEIAKLLTNPDQTSEGSYGWYRKQLDTNNRLGNTLFDDPIMTKLGFQDTLTTSELLFYYFRTFNTTQECRQQHTCKIYADRTAGEFLEEGTQLDAVVQHCQYKEPYFLNSHEQESKNLNVFHSLITKSDDNLKNIDKLEVSNVLAHSNHMDYLYGEQMWRGMRRLSIIMCSEARVHDLVGPITQKKNDYKSMQRFSDSTADISICFLSTCSVWVNYHYWQLSLSKSNEFGTKPFKNNKGICAFISNCDQAGCTDLKQRFELLNTLSKYIPVRQYGKCGKNAQEGPGGKTFEIENNCRFYYAAENSIAKDYVTEKFFEGVRALQNGARVITLYRGAPNLRQDWGFPKSLYLDHNDFESVDALGQYMKKLNDDDNAFERWFNKMTMQERKKVDKVLDGFEHRLGTNIPCRICAIVGEMKLARYLLFKIGLKTTTAKVNWYEWQQFKADKFENLSKDRLAILDHIYVMAFNIFQTENNKANRFNLAWDFNK</sequence>
<evidence type="ECO:0000256" key="2">
    <source>
        <dbReference type="ARBA" id="ARBA00008919"/>
    </source>
</evidence>
<name>D2VYP5_NAEGR</name>
<proteinExistence type="inferred from homology"/>
<keyword evidence="5" id="KW-0812">Transmembrane</keyword>
<reference evidence="8 9" key="1">
    <citation type="journal article" date="2010" name="Cell">
        <title>The genome of Naegleria gruberi illuminates early eukaryotic versatility.</title>
        <authorList>
            <person name="Fritz-Laylin L.K."/>
            <person name="Prochnik S.E."/>
            <person name="Ginger M.L."/>
            <person name="Dacks J.B."/>
            <person name="Carpenter M.L."/>
            <person name="Field M.C."/>
            <person name="Kuo A."/>
            <person name="Paredez A."/>
            <person name="Chapman J."/>
            <person name="Pham J."/>
            <person name="Shu S."/>
            <person name="Neupane R."/>
            <person name="Cipriano M."/>
            <person name="Mancuso J."/>
            <person name="Tu H."/>
            <person name="Salamov A."/>
            <person name="Lindquist E."/>
            <person name="Shapiro H."/>
            <person name="Lucas S."/>
            <person name="Grigoriev I.V."/>
            <person name="Cande W.Z."/>
            <person name="Fulton C."/>
            <person name="Rokhsar D.S."/>
            <person name="Dawson S.C."/>
        </authorList>
    </citation>
    <scope>NUCLEOTIDE SEQUENCE [LARGE SCALE GENOMIC DNA]</scope>
    <source>
        <strain evidence="8 9">NEG-M</strain>
    </source>
</reference>
<dbReference type="InterPro" id="IPR055270">
    <property type="entry name" value="Glyco_tran_10_C"/>
</dbReference>
<keyword evidence="9" id="KW-1185">Reference proteome</keyword>
<evidence type="ECO:0000313" key="8">
    <source>
        <dbReference type="EMBL" id="EFC38095.1"/>
    </source>
</evidence>
<feature type="domain" description="Fucosyltransferase C-terminal" evidence="7">
    <location>
        <begin position="401"/>
        <end position="580"/>
    </location>
</feature>
<protein>
    <recommendedName>
        <fullName evidence="5">Fucosyltransferase</fullName>
        <ecNumber evidence="5">2.4.1.-</ecNumber>
    </recommendedName>
</protein>
<comment type="similarity">
    <text evidence="2 5">Belongs to the glycosyltransferase 10 family.</text>
</comment>
<dbReference type="EMBL" id="GG738911">
    <property type="protein sequence ID" value="EFC38095.1"/>
    <property type="molecule type" value="Genomic_DNA"/>
</dbReference>
<dbReference type="GeneID" id="8853823"/>
<evidence type="ECO:0000256" key="5">
    <source>
        <dbReference type="RuleBase" id="RU003832"/>
    </source>
</evidence>
<dbReference type="EC" id="2.4.1.-" evidence="5"/>
<comment type="pathway">
    <text evidence="1">Protein modification; protein glycosylation.</text>
</comment>
<feature type="compositionally biased region" description="Basic and acidic residues" evidence="6">
    <location>
        <begin position="119"/>
        <end position="143"/>
    </location>
</feature>
<dbReference type="Proteomes" id="UP000006671">
    <property type="component" value="Unassembled WGS sequence"/>
</dbReference>
<gene>
    <name evidence="8" type="ORF">NAEGRDRAFT_81733</name>
</gene>
<evidence type="ECO:0000259" key="7">
    <source>
        <dbReference type="Pfam" id="PF00852"/>
    </source>
</evidence>
<dbReference type="PANTHER" id="PTHR11929:SF194">
    <property type="entry name" value="ALPHA-(1,3)-FUCOSYLTRANSFERASE 10"/>
    <property type="match status" value="1"/>
</dbReference>
<dbReference type="OrthoDB" id="427096at2759"/>
<evidence type="ECO:0000256" key="1">
    <source>
        <dbReference type="ARBA" id="ARBA00004922"/>
    </source>
</evidence>
<keyword evidence="5" id="KW-1133">Transmembrane helix</keyword>
<feature type="region of interest" description="Disordered" evidence="6">
    <location>
        <begin position="113"/>
        <end position="158"/>
    </location>
</feature>
<dbReference type="GO" id="GO:0046920">
    <property type="term" value="F:alpha-(1-&gt;3)-fucosyltransferase activity"/>
    <property type="evidence" value="ECO:0007669"/>
    <property type="project" value="TreeGrafter"/>
</dbReference>
<organism evidence="9">
    <name type="scientific">Naegleria gruberi</name>
    <name type="common">Amoeba</name>
    <dbReference type="NCBI Taxonomy" id="5762"/>
    <lineage>
        <taxon>Eukaryota</taxon>
        <taxon>Discoba</taxon>
        <taxon>Heterolobosea</taxon>
        <taxon>Tetramitia</taxon>
        <taxon>Eutetramitia</taxon>
        <taxon>Vahlkampfiidae</taxon>
        <taxon>Naegleria</taxon>
    </lineage>
</organism>
<evidence type="ECO:0000313" key="9">
    <source>
        <dbReference type="Proteomes" id="UP000006671"/>
    </source>
</evidence>
<evidence type="ECO:0000256" key="6">
    <source>
        <dbReference type="SAM" id="MobiDB-lite"/>
    </source>
</evidence>
<dbReference type="SUPFAM" id="SSF53756">
    <property type="entry name" value="UDP-Glycosyltransferase/glycogen phosphorylase"/>
    <property type="match status" value="1"/>
</dbReference>
<dbReference type="KEGG" id="ngr:NAEGRDRAFT_81733"/>
<dbReference type="UniPathway" id="UPA00378"/>
<keyword evidence="3 5" id="KW-0328">Glycosyltransferase</keyword>
<keyword evidence="5" id="KW-0472">Membrane</keyword>
<dbReference type="InterPro" id="IPR038577">
    <property type="entry name" value="GT10-like_C_sf"/>
</dbReference>
<feature type="compositionally biased region" description="Low complexity" evidence="6">
    <location>
        <begin position="23"/>
        <end position="48"/>
    </location>
</feature>
<dbReference type="Pfam" id="PF00852">
    <property type="entry name" value="Glyco_transf_10"/>
    <property type="match status" value="1"/>
</dbReference>
<feature type="region of interest" description="Disordered" evidence="6">
    <location>
        <begin position="1"/>
        <end position="53"/>
    </location>
</feature>